<evidence type="ECO:0000256" key="2">
    <source>
        <dbReference type="ARBA" id="ARBA00022643"/>
    </source>
</evidence>
<accession>A0A419I296</accession>
<protein>
    <submittedName>
        <fullName evidence="6">LLM class flavin-dependent oxidoreductase</fullName>
    </submittedName>
</protein>
<keyword evidence="3" id="KW-0560">Oxidoreductase</keyword>
<dbReference type="InterPro" id="IPR011251">
    <property type="entry name" value="Luciferase-like_dom"/>
</dbReference>
<name>A0A419I296_9PSEU</name>
<keyword evidence="1" id="KW-0285">Flavoprotein</keyword>
<dbReference type="RefSeq" id="WP_120024588.1">
    <property type="nucleotide sequence ID" value="NZ_QZFV01000090.1"/>
</dbReference>
<dbReference type="SUPFAM" id="SSF51679">
    <property type="entry name" value="Bacterial luciferase-like"/>
    <property type="match status" value="1"/>
</dbReference>
<dbReference type="GO" id="GO:0004497">
    <property type="term" value="F:monooxygenase activity"/>
    <property type="evidence" value="ECO:0007669"/>
    <property type="project" value="UniProtKB-KW"/>
</dbReference>
<evidence type="ECO:0000256" key="1">
    <source>
        <dbReference type="ARBA" id="ARBA00022630"/>
    </source>
</evidence>
<keyword evidence="2" id="KW-0288">FMN</keyword>
<dbReference type="Pfam" id="PF00296">
    <property type="entry name" value="Bac_luciferase"/>
    <property type="match status" value="1"/>
</dbReference>
<dbReference type="PANTHER" id="PTHR30011:SF16">
    <property type="entry name" value="C2H2 FINGER DOMAIN TRANSCRIPTION FACTOR (EUROFUNG)-RELATED"/>
    <property type="match status" value="1"/>
</dbReference>
<evidence type="ECO:0000259" key="5">
    <source>
        <dbReference type="Pfam" id="PF00296"/>
    </source>
</evidence>
<keyword evidence="7" id="KW-1185">Reference proteome</keyword>
<dbReference type="GO" id="GO:0016705">
    <property type="term" value="F:oxidoreductase activity, acting on paired donors, with incorporation or reduction of molecular oxygen"/>
    <property type="evidence" value="ECO:0007669"/>
    <property type="project" value="InterPro"/>
</dbReference>
<evidence type="ECO:0000313" key="6">
    <source>
        <dbReference type="EMBL" id="RJQ83975.1"/>
    </source>
</evidence>
<dbReference type="AlphaFoldDB" id="A0A419I296"/>
<dbReference type="PANTHER" id="PTHR30011">
    <property type="entry name" value="ALKANESULFONATE MONOOXYGENASE-RELATED"/>
    <property type="match status" value="1"/>
</dbReference>
<evidence type="ECO:0000256" key="3">
    <source>
        <dbReference type="ARBA" id="ARBA00023002"/>
    </source>
</evidence>
<reference evidence="6 7" key="1">
    <citation type="submission" date="2018-09" db="EMBL/GenBank/DDBJ databases">
        <title>YIM PH 21725 draft genome.</title>
        <authorList>
            <person name="Miao C."/>
        </authorList>
    </citation>
    <scope>NUCLEOTIDE SEQUENCE [LARGE SCALE GENOMIC DNA]</scope>
    <source>
        <strain evidence="7">YIM PH21725</strain>
    </source>
</reference>
<dbReference type="EMBL" id="QZFV01000090">
    <property type="protein sequence ID" value="RJQ83975.1"/>
    <property type="molecule type" value="Genomic_DNA"/>
</dbReference>
<proteinExistence type="predicted"/>
<dbReference type="InterPro" id="IPR036661">
    <property type="entry name" value="Luciferase-like_sf"/>
</dbReference>
<evidence type="ECO:0000313" key="7">
    <source>
        <dbReference type="Proteomes" id="UP000285112"/>
    </source>
</evidence>
<organism evidence="6 7">
    <name type="scientific">Amycolatopsis panacis</name>
    <dbReference type="NCBI Taxonomy" id="2340917"/>
    <lineage>
        <taxon>Bacteria</taxon>
        <taxon>Bacillati</taxon>
        <taxon>Actinomycetota</taxon>
        <taxon>Actinomycetes</taxon>
        <taxon>Pseudonocardiales</taxon>
        <taxon>Pseudonocardiaceae</taxon>
        <taxon>Amycolatopsis</taxon>
    </lineage>
</organism>
<feature type="domain" description="Luciferase-like" evidence="5">
    <location>
        <begin position="51"/>
        <end position="176"/>
    </location>
</feature>
<dbReference type="OrthoDB" id="9130786at2"/>
<dbReference type="InterPro" id="IPR051260">
    <property type="entry name" value="Diverse_substr_monoxygenases"/>
</dbReference>
<comment type="caution">
    <text evidence="6">The sequence shown here is derived from an EMBL/GenBank/DDBJ whole genome shotgun (WGS) entry which is preliminary data.</text>
</comment>
<sequence>MAYLALALTGPHLGELVGSGELLGRWDALPIAFTVLGIDRVDGGAPNPVTLDSSAAGALLAARTTRGRFLIAATPQRDHPYNLARRVASLGHLSRGRSGLLMGIRDGYAAPAEATAARAYDAARAVRALEQSWPYDSIVGDRETGILVRSNQIAHVDLNGAFPIAGPLNIPEPATGASVIAWYGPGAAVGSPPVDLVIGTGAVVVTTLGERPPTDTTGVLLQPTLDHTVDELLTGAERLLAEGFSAVAPGGSLRAALGLAAPPRRADGRAAFPAPQPNPSL</sequence>
<gene>
    <name evidence="6" type="ORF">D5S19_18450</name>
</gene>
<dbReference type="Proteomes" id="UP000285112">
    <property type="component" value="Unassembled WGS sequence"/>
</dbReference>
<dbReference type="Gene3D" id="3.20.20.30">
    <property type="entry name" value="Luciferase-like domain"/>
    <property type="match status" value="1"/>
</dbReference>
<keyword evidence="4" id="KW-0503">Monooxygenase</keyword>
<evidence type="ECO:0000256" key="4">
    <source>
        <dbReference type="ARBA" id="ARBA00023033"/>
    </source>
</evidence>